<dbReference type="AlphaFoldDB" id="T1PIQ4"/>
<dbReference type="InterPro" id="IPR040240">
    <property type="entry name" value="TAF1"/>
</dbReference>
<dbReference type="Pfam" id="PF00439">
    <property type="entry name" value="Bromodomain"/>
    <property type="match status" value="1"/>
</dbReference>
<feature type="compositionally biased region" description="Acidic residues" evidence="4">
    <location>
        <begin position="418"/>
        <end position="431"/>
    </location>
</feature>
<dbReference type="GO" id="GO:0005669">
    <property type="term" value="C:transcription factor TFIID complex"/>
    <property type="evidence" value="ECO:0007669"/>
    <property type="project" value="InterPro"/>
</dbReference>
<dbReference type="SMART" id="SM00384">
    <property type="entry name" value="AT_hook"/>
    <property type="match status" value="2"/>
</dbReference>
<dbReference type="GO" id="GO:0016251">
    <property type="term" value="F:RNA polymerase II general transcription initiation factor activity"/>
    <property type="evidence" value="ECO:0007669"/>
    <property type="project" value="InterPro"/>
</dbReference>
<dbReference type="InterPro" id="IPR001487">
    <property type="entry name" value="Bromodomain"/>
</dbReference>
<feature type="coiled-coil region" evidence="3">
    <location>
        <begin position="50"/>
        <end position="77"/>
    </location>
</feature>
<evidence type="ECO:0000256" key="4">
    <source>
        <dbReference type="SAM" id="MobiDB-lite"/>
    </source>
</evidence>
<dbReference type="PANTHER" id="PTHR13900:SF0">
    <property type="entry name" value="TRANSCRIPTION INITIATION FACTOR TFIID SUBUNIT 1"/>
    <property type="match status" value="1"/>
</dbReference>
<feature type="compositionally biased region" description="Acidic residues" evidence="4">
    <location>
        <begin position="204"/>
        <end position="226"/>
    </location>
</feature>
<dbReference type="PANTHER" id="PTHR13900">
    <property type="entry name" value="TRANSCRIPTION INITIATION FACTOR TFIID"/>
    <property type="match status" value="1"/>
</dbReference>
<feature type="compositionally biased region" description="Polar residues" evidence="4">
    <location>
        <begin position="191"/>
        <end position="203"/>
    </location>
</feature>
<name>T1PIQ4_MUSDO</name>
<feature type="region of interest" description="Disordered" evidence="4">
    <location>
        <begin position="138"/>
        <end position="226"/>
    </location>
</feature>
<keyword evidence="3" id="KW-0175">Coiled coil</keyword>
<accession>T1PIQ4</accession>
<dbReference type="VEuPathDB" id="VectorBase:MDOA000910"/>
<dbReference type="VEuPathDB" id="VectorBase:MDOMA2_010812"/>
<keyword evidence="1 2" id="KW-0103">Bromodomain</keyword>
<evidence type="ECO:0000256" key="1">
    <source>
        <dbReference type="ARBA" id="ARBA00023117"/>
    </source>
</evidence>
<dbReference type="InterPro" id="IPR036427">
    <property type="entry name" value="Bromodomain-like_sf"/>
</dbReference>
<dbReference type="Gene3D" id="1.20.920.10">
    <property type="entry name" value="Bromodomain-like"/>
    <property type="match status" value="1"/>
</dbReference>
<evidence type="ECO:0000256" key="2">
    <source>
        <dbReference type="PROSITE-ProRule" id="PRU00035"/>
    </source>
</evidence>
<dbReference type="GO" id="GO:0017025">
    <property type="term" value="F:TBP-class protein binding"/>
    <property type="evidence" value="ECO:0007669"/>
    <property type="project" value="InterPro"/>
</dbReference>
<dbReference type="EMBL" id="KA648656">
    <property type="protein sequence ID" value="AFP63285.1"/>
    <property type="molecule type" value="mRNA"/>
</dbReference>
<feature type="compositionally biased region" description="Polar residues" evidence="4">
    <location>
        <begin position="138"/>
        <end position="149"/>
    </location>
</feature>
<dbReference type="SUPFAM" id="SSF47370">
    <property type="entry name" value="Bromodomain"/>
    <property type="match status" value="1"/>
</dbReference>
<evidence type="ECO:0000256" key="3">
    <source>
        <dbReference type="SAM" id="Coils"/>
    </source>
</evidence>
<feature type="compositionally biased region" description="Polar residues" evidence="4">
    <location>
        <begin position="379"/>
        <end position="400"/>
    </location>
</feature>
<protein>
    <recommendedName>
        <fullName evidence="5">Bromo domain-containing protein</fullName>
    </recommendedName>
</protein>
<sequence>MDLETIGKNIEAHQYHSRTDFLADIELIAVNCEQYNGSESRFTQNAKHILEFARTQLEECSEQCLQLEQNIAKVQERARVDADLDDTWGGVEDQEYDYTRTSRSSTPENEFIDVEGNERPSSSSNATLQRGIGGLISLNTGSNVQNQDMQPPIDIKRGRGRPRKLRDVNEEVKFNANAVKRGRGRPRKDSLTSNLSNPHNSSFTEEDQQCSTEDEDDEFQEVSEDENSAANILDQGERMHSMSNAGGSEGEGSEALHSDNLKSEMKMEAPQLIGEESMDLDPNYDPSDFLTMHNRLGGGNTNAAATTDSSYQTSNVSQFLPQDEDAHQESAAPMNQDHMNINNDLAISESDDDDDNARPKKEGGFSHQMEQDIAGAENASGTHNMMGIQQQIQQLSSYGNVSGLDDHQQQEQPSEDPPSQDDNNDDDWLRF</sequence>
<reference evidence="6" key="1">
    <citation type="submission" date="2012-08" db="EMBL/GenBank/DDBJ databases">
        <title>Transcriptome of adult Musca domestica launches a platform for comparative house fly gene expression and characterization of differential gene expression among resistant and susceptible house flies.</title>
        <authorList>
            <person name="Liu N."/>
            <person name="Zhang L."/>
            <person name="Li M."/>
            <person name="Reid W."/>
        </authorList>
    </citation>
    <scope>NUCLEOTIDE SEQUENCE</scope>
    <source>
        <strain evidence="6">ALHF</strain>
        <tissue evidence="6">Whole body</tissue>
    </source>
</reference>
<dbReference type="GO" id="GO:0003677">
    <property type="term" value="F:DNA binding"/>
    <property type="evidence" value="ECO:0007669"/>
    <property type="project" value="InterPro"/>
</dbReference>
<feature type="domain" description="Bromo" evidence="5">
    <location>
        <begin position="1"/>
        <end position="43"/>
    </location>
</feature>
<dbReference type="InterPro" id="IPR017956">
    <property type="entry name" value="AT_hook_DNA-bd_motif"/>
</dbReference>
<dbReference type="GO" id="GO:0004402">
    <property type="term" value="F:histone acetyltransferase activity"/>
    <property type="evidence" value="ECO:0007669"/>
    <property type="project" value="InterPro"/>
</dbReference>
<feature type="region of interest" description="Disordered" evidence="4">
    <location>
        <begin position="346"/>
        <end position="431"/>
    </location>
</feature>
<dbReference type="PRINTS" id="PR00929">
    <property type="entry name" value="ATHOOK"/>
</dbReference>
<dbReference type="PROSITE" id="PS50014">
    <property type="entry name" value="BROMODOMAIN_2"/>
    <property type="match status" value="1"/>
</dbReference>
<proteinExistence type="evidence at transcript level"/>
<organism evidence="6">
    <name type="scientific">Musca domestica</name>
    <name type="common">House fly</name>
    <dbReference type="NCBI Taxonomy" id="7370"/>
    <lineage>
        <taxon>Eukaryota</taxon>
        <taxon>Metazoa</taxon>
        <taxon>Ecdysozoa</taxon>
        <taxon>Arthropoda</taxon>
        <taxon>Hexapoda</taxon>
        <taxon>Insecta</taxon>
        <taxon>Pterygota</taxon>
        <taxon>Neoptera</taxon>
        <taxon>Endopterygota</taxon>
        <taxon>Diptera</taxon>
        <taxon>Brachycera</taxon>
        <taxon>Muscomorpha</taxon>
        <taxon>Muscoidea</taxon>
        <taxon>Muscidae</taxon>
        <taxon>Musca</taxon>
    </lineage>
</organism>
<evidence type="ECO:0000313" key="6">
    <source>
        <dbReference type="EMBL" id="AFP63285.1"/>
    </source>
</evidence>
<evidence type="ECO:0000259" key="5">
    <source>
        <dbReference type="PROSITE" id="PS50014"/>
    </source>
</evidence>
<dbReference type="GO" id="GO:0051123">
    <property type="term" value="P:RNA polymerase II preinitiation complex assembly"/>
    <property type="evidence" value="ECO:0007669"/>
    <property type="project" value="TreeGrafter"/>
</dbReference>